<evidence type="ECO:0000313" key="1">
    <source>
        <dbReference type="EMBL" id="KAJ8010410.1"/>
    </source>
</evidence>
<dbReference type="Proteomes" id="UP001157502">
    <property type="component" value="Chromosome 6"/>
</dbReference>
<comment type="caution">
    <text evidence="1">The sequence shown here is derived from an EMBL/GenBank/DDBJ whole genome shotgun (WGS) entry which is preliminary data.</text>
</comment>
<protein>
    <submittedName>
        <fullName evidence="1">Uncharacterized protein</fullName>
    </submittedName>
</protein>
<keyword evidence="2" id="KW-1185">Reference proteome</keyword>
<evidence type="ECO:0000313" key="2">
    <source>
        <dbReference type="Proteomes" id="UP001157502"/>
    </source>
</evidence>
<proteinExistence type="predicted"/>
<organism evidence="1 2">
    <name type="scientific">Dallia pectoralis</name>
    <name type="common">Alaska blackfish</name>
    <dbReference type="NCBI Taxonomy" id="75939"/>
    <lineage>
        <taxon>Eukaryota</taxon>
        <taxon>Metazoa</taxon>
        <taxon>Chordata</taxon>
        <taxon>Craniata</taxon>
        <taxon>Vertebrata</taxon>
        <taxon>Euteleostomi</taxon>
        <taxon>Actinopterygii</taxon>
        <taxon>Neopterygii</taxon>
        <taxon>Teleostei</taxon>
        <taxon>Protacanthopterygii</taxon>
        <taxon>Esociformes</taxon>
        <taxon>Umbridae</taxon>
        <taxon>Dallia</taxon>
    </lineage>
</organism>
<reference evidence="1" key="1">
    <citation type="submission" date="2021-05" db="EMBL/GenBank/DDBJ databases">
        <authorList>
            <person name="Pan Q."/>
            <person name="Jouanno E."/>
            <person name="Zahm M."/>
            <person name="Klopp C."/>
            <person name="Cabau C."/>
            <person name="Louis A."/>
            <person name="Berthelot C."/>
            <person name="Parey E."/>
            <person name="Roest Crollius H."/>
            <person name="Montfort J."/>
            <person name="Robinson-Rechavi M."/>
            <person name="Bouchez O."/>
            <person name="Lampietro C."/>
            <person name="Lopez Roques C."/>
            <person name="Donnadieu C."/>
            <person name="Postlethwait J."/>
            <person name="Bobe J."/>
            <person name="Dillon D."/>
            <person name="Chandos A."/>
            <person name="von Hippel F."/>
            <person name="Guiguen Y."/>
        </authorList>
    </citation>
    <scope>NUCLEOTIDE SEQUENCE</scope>
    <source>
        <strain evidence="1">YG-Jan2019</strain>
    </source>
</reference>
<sequence>MMDIRQTDSQIVEDQDALNEMVMMDHEDRRQRADKNAEDLDVPMLTGAECRHLLVNFAVEEFEVPTGICLEEMPLFTQWHLPLKLTAILMLLTLLYTFMRDVLQPFVAQGSSDFYKIPIMVVNKTLPWTAITLLALVYLPGVLAVLLQLQRGTKYKPFPLWLERWMSMRKQLGLLAFFLGVLHAIYSLCYPMRRSYRYKLLNWAYQQVQRNQEDSWVVDDVWRMEMYVSLGIMGIGLLALLAVSSLPSVADTLNWREFVWMQRILGYVALLLCTAHALVYGWRKWVEAKRYVWYTPPSFILASLLPATVLLVKALLLLPCLNRRLEQIHRGWERPCPQKERQVSGEDSKIQ</sequence>
<gene>
    <name evidence="1" type="ORF">DPEC_G00074790</name>
</gene>
<accession>A0ACC2H3S8</accession>
<name>A0ACC2H3S8_DALPE</name>
<dbReference type="EMBL" id="CM055733">
    <property type="protein sequence ID" value="KAJ8010410.1"/>
    <property type="molecule type" value="Genomic_DNA"/>
</dbReference>